<dbReference type="PANTHER" id="PTHR10926">
    <property type="entry name" value="CELL CYCLE CONTROL PROTEIN 50"/>
    <property type="match status" value="1"/>
</dbReference>
<keyword evidence="3 7" id="KW-0812">Transmembrane</keyword>
<comment type="subcellular location">
    <subcellularLocation>
        <location evidence="1">Membrane</location>
        <topology evidence="1">Multi-pass membrane protein</topology>
    </subcellularLocation>
</comment>
<dbReference type="EMBL" id="JAPFFF010000029">
    <property type="protein sequence ID" value="KAK8846289.1"/>
    <property type="molecule type" value="Genomic_DNA"/>
</dbReference>
<evidence type="ECO:0000256" key="4">
    <source>
        <dbReference type="ARBA" id="ARBA00022989"/>
    </source>
</evidence>
<dbReference type="PIRSF" id="PIRSF015840">
    <property type="entry name" value="DUF284_TM_euk"/>
    <property type="match status" value="1"/>
</dbReference>
<sequence>MQTNFLQNIGDQIFDKPLCQQDMRACRPSLTGYPVPFLLAFSTLHIIFSLVLMFLSKDWKEIRIRYDDVCEYNKTCVIKFKITTPLENRLYAYYELGSFYQNHFRFRGSRSYPQLYGKYLNDKELSDCEPLTTVENTSIPLAPCGLRAIYFFTDLYSLPGSDDNRVHWNDKGISWDGEIGHLYTELNPKYANESLWMENLEGFPDGILSERFIVWYRTSPTPNFRKLLAWTKDKLPAGEYTLNVTMNYATDIYDGQRWVVFVAQSIAGGSNLPLIICNSVFGVIYILAALIIVILMKREETNNSKKGRYNSLASIPIQME</sequence>
<evidence type="ECO:0000256" key="1">
    <source>
        <dbReference type="ARBA" id="ARBA00004141"/>
    </source>
</evidence>
<evidence type="ECO:0000313" key="8">
    <source>
        <dbReference type="EMBL" id="KAK8835425.1"/>
    </source>
</evidence>
<evidence type="ECO:0000256" key="7">
    <source>
        <dbReference type="SAM" id="Phobius"/>
    </source>
</evidence>
<dbReference type="InterPro" id="IPR005045">
    <property type="entry name" value="CDC50/LEM3_fam"/>
</dbReference>
<organism evidence="9 10">
    <name type="scientific">Tritrichomonas musculus</name>
    <dbReference type="NCBI Taxonomy" id="1915356"/>
    <lineage>
        <taxon>Eukaryota</taxon>
        <taxon>Metamonada</taxon>
        <taxon>Parabasalia</taxon>
        <taxon>Tritrichomonadida</taxon>
        <taxon>Tritrichomonadidae</taxon>
        <taxon>Tritrichomonas</taxon>
    </lineage>
</organism>
<keyword evidence="4 7" id="KW-1133">Transmembrane helix</keyword>
<dbReference type="PANTHER" id="PTHR10926:SF0">
    <property type="entry name" value="CDC50, ISOFORM A"/>
    <property type="match status" value="1"/>
</dbReference>
<gene>
    <name evidence="8" type="ORF">M9Y10_006959</name>
    <name evidence="9" type="ORF">M9Y10_020295</name>
</gene>
<keyword evidence="10" id="KW-1185">Reference proteome</keyword>
<evidence type="ECO:0000256" key="3">
    <source>
        <dbReference type="ARBA" id="ARBA00022692"/>
    </source>
</evidence>
<evidence type="ECO:0000256" key="2">
    <source>
        <dbReference type="ARBA" id="ARBA00009457"/>
    </source>
</evidence>
<evidence type="ECO:0000313" key="10">
    <source>
        <dbReference type="Proteomes" id="UP001470230"/>
    </source>
</evidence>
<accession>A0ABR2HFS8</accession>
<protein>
    <submittedName>
        <fullName evidence="9">Uncharacterized protein</fullName>
    </submittedName>
</protein>
<feature type="transmembrane region" description="Helical" evidence="7">
    <location>
        <begin position="37"/>
        <end position="55"/>
    </location>
</feature>
<dbReference type="Pfam" id="PF03381">
    <property type="entry name" value="CDC50"/>
    <property type="match status" value="1"/>
</dbReference>
<dbReference type="EMBL" id="JAPFFF010000121">
    <property type="protein sequence ID" value="KAK8835425.1"/>
    <property type="molecule type" value="Genomic_DNA"/>
</dbReference>
<feature type="transmembrane region" description="Helical" evidence="7">
    <location>
        <begin position="274"/>
        <end position="296"/>
    </location>
</feature>
<proteinExistence type="inferred from homology"/>
<evidence type="ECO:0000313" key="9">
    <source>
        <dbReference type="EMBL" id="KAK8846289.1"/>
    </source>
</evidence>
<keyword evidence="5 6" id="KW-0472">Membrane</keyword>
<evidence type="ECO:0000256" key="6">
    <source>
        <dbReference type="PIRNR" id="PIRNR015840"/>
    </source>
</evidence>
<comment type="similarity">
    <text evidence="2 6">Belongs to the CDC50/LEM3 family.</text>
</comment>
<comment type="caution">
    <text evidence="9">The sequence shown here is derived from an EMBL/GenBank/DDBJ whole genome shotgun (WGS) entry which is preliminary data.</text>
</comment>
<reference evidence="9 10" key="1">
    <citation type="submission" date="2024-04" db="EMBL/GenBank/DDBJ databases">
        <title>Tritrichomonas musculus Genome.</title>
        <authorList>
            <person name="Alves-Ferreira E."/>
            <person name="Grigg M."/>
            <person name="Lorenzi H."/>
            <person name="Galac M."/>
        </authorList>
    </citation>
    <scope>NUCLEOTIDE SEQUENCE [LARGE SCALE GENOMIC DNA]</scope>
    <source>
        <strain evidence="9 10">EAF2021</strain>
    </source>
</reference>
<evidence type="ECO:0000256" key="5">
    <source>
        <dbReference type="ARBA" id="ARBA00023136"/>
    </source>
</evidence>
<name>A0ABR2HFS8_9EUKA</name>
<dbReference type="Proteomes" id="UP001470230">
    <property type="component" value="Unassembled WGS sequence"/>
</dbReference>